<dbReference type="Pfam" id="PF01987">
    <property type="entry name" value="AIM24"/>
    <property type="match status" value="1"/>
</dbReference>
<dbReference type="NCBIfam" id="TIGR00266">
    <property type="entry name" value="TIGR00266 family protein"/>
    <property type="match status" value="1"/>
</dbReference>
<name>A0A9D2NSZ2_9FIRM</name>
<protein>
    <submittedName>
        <fullName evidence="1">TIGR00266 family protein</fullName>
    </submittedName>
</protein>
<dbReference type="AlphaFoldDB" id="A0A9D2NSZ2"/>
<dbReference type="Gene3D" id="3.60.160.10">
    <property type="entry name" value="Mitochondrial biogenesis AIM24"/>
    <property type="match status" value="1"/>
</dbReference>
<dbReference type="Proteomes" id="UP000823896">
    <property type="component" value="Unassembled WGS sequence"/>
</dbReference>
<dbReference type="InterPro" id="IPR002838">
    <property type="entry name" value="AIM24"/>
</dbReference>
<sequence>MKYNIAGDNDCPLVQIQLQAGETVRIERGCMAYMSDVKLEGKMNSSKKGIGGMFSAIGRSLTSGESVFITEASGTSDHGRLGIAPAVPGKIVCLSVNDTRQYRLNTGAFLACDHSVQYVMKRQDIGKAFFGGTGGLFVMETQGEGDVLIAAFGDILELEVAQGSPITIDNEHVVAWDASLDYAIRVASGTFGFTSGEGLVNEFTGNGKVYIQTRNVHNLADALRPFFPSSSNS</sequence>
<reference evidence="1" key="2">
    <citation type="submission" date="2021-04" db="EMBL/GenBank/DDBJ databases">
        <authorList>
            <person name="Gilroy R."/>
        </authorList>
    </citation>
    <scope>NUCLEOTIDE SEQUENCE</scope>
    <source>
        <strain evidence="1">CHK187-11901</strain>
    </source>
</reference>
<evidence type="ECO:0000313" key="2">
    <source>
        <dbReference type="Proteomes" id="UP000823896"/>
    </source>
</evidence>
<dbReference type="PANTHER" id="PTHR43657">
    <property type="entry name" value="TRYPTOPHAN RNA-BINDING ATTENUATOR PROTEIN-LIKE PROTEIN"/>
    <property type="match status" value="1"/>
</dbReference>
<gene>
    <name evidence="1" type="ORF">H9702_04935</name>
</gene>
<organism evidence="1 2">
    <name type="scientific">Candidatus Merdibacter merdavium</name>
    <dbReference type="NCBI Taxonomy" id="2838692"/>
    <lineage>
        <taxon>Bacteria</taxon>
        <taxon>Bacillati</taxon>
        <taxon>Bacillota</taxon>
        <taxon>Erysipelotrichia</taxon>
        <taxon>Erysipelotrichales</taxon>
        <taxon>Erysipelotrichaceae</taxon>
        <taxon>Merdibacter</taxon>
    </lineage>
</organism>
<proteinExistence type="predicted"/>
<accession>A0A9D2NSZ2</accession>
<dbReference type="SUPFAM" id="SSF51219">
    <property type="entry name" value="TRAP-like"/>
    <property type="match status" value="1"/>
</dbReference>
<evidence type="ECO:0000313" key="1">
    <source>
        <dbReference type="EMBL" id="HJC36459.1"/>
    </source>
</evidence>
<comment type="caution">
    <text evidence="1">The sequence shown here is derived from an EMBL/GenBank/DDBJ whole genome shotgun (WGS) entry which is preliminary data.</text>
</comment>
<dbReference type="InterPro" id="IPR016031">
    <property type="entry name" value="Trp_RNA-bd_attenuator-like_dom"/>
</dbReference>
<reference evidence="1" key="1">
    <citation type="journal article" date="2021" name="PeerJ">
        <title>Extensive microbial diversity within the chicken gut microbiome revealed by metagenomics and culture.</title>
        <authorList>
            <person name="Gilroy R."/>
            <person name="Ravi A."/>
            <person name="Getino M."/>
            <person name="Pursley I."/>
            <person name="Horton D.L."/>
            <person name="Alikhan N.F."/>
            <person name="Baker D."/>
            <person name="Gharbi K."/>
            <person name="Hall N."/>
            <person name="Watson M."/>
            <person name="Adriaenssens E.M."/>
            <person name="Foster-Nyarko E."/>
            <person name="Jarju S."/>
            <person name="Secka A."/>
            <person name="Antonio M."/>
            <person name="Oren A."/>
            <person name="Chaudhuri R.R."/>
            <person name="La Ragione R."/>
            <person name="Hildebrand F."/>
            <person name="Pallen M.J."/>
        </authorList>
    </citation>
    <scope>NUCLEOTIDE SEQUENCE</scope>
    <source>
        <strain evidence="1">CHK187-11901</strain>
    </source>
</reference>
<dbReference type="EMBL" id="DWWM01000029">
    <property type="protein sequence ID" value="HJC36459.1"/>
    <property type="molecule type" value="Genomic_DNA"/>
</dbReference>
<dbReference type="PANTHER" id="PTHR43657:SF1">
    <property type="entry name" value="ALTERED INHERITANCE OF MITOCHONDRIA PROTEIN 24, MITOCHONDRIAL"/>
    <property type="match status" value="1"/>
</dbReference>
<dbReference type="InterPro" id="IPR036983">
    <property type="entry name" value="AIM24_sf"/>
</dbReference>